<feature type="chain" id="PRO_5038551728" evidence="2">
    <location>
        <begin position="23"/>
        <end position="156"/>
    </location>
</feature>
<protein>
    <submittedName>
        <fullName evidence="3">Uncharacterized protein</fullName>
    </submittedName>
</protein>
<dbReference type="KEGG" id="jeo:JMA_42360"/>
<gene>
    <name evidence="3" type="ORF">JMA_42360</name>
</gene>
<evidence type="ECO:0000313" key="3">
    <source>
        <dbReference type="EMBL" id="AJD93553.1"/>
    </source>
</evidence>
<dbReference type="EMBL" id="CP009417">
    <property type="protein sequence ID" value="AJD93553.1"/>
    <property type="molecule type" value="Genomic_DNA"/>
</dbReference>
<evidence type="ECO:0000256" key="1">
    <source>
        <dbReference type="SAM" id="Phobius"/>
    </source>
</evidence>
<feature type="transmembrane region" description="Helical" evidence="1">
    <location>
        <begin position="90"/>
        <end position="109"/>
    </location>
</feature>
<evidence type="ECO:0000313" key="4">
    <source>
        <dbReference type="Proteomes" id="UP000031449"/>
    </source>
</evidence>
<keyword evidence="1" id="KW-0812">Transmembrane</keyword>
<evidence type="ECO:0000256" key="2">
    <source>
        <dbReference type="SAM" id="SignalP"/>
    </source>
</evidence>
<dbReference type="AlphaFoldDB" id="A0A0B5AYG6"/>
<dbReference type="HOGENOM" id="CLU_1684213_0_0_9"/>
<keyword evidence="4" id="KW-1185">Reference proteome</keyword>
<feature type="transmembrane region" description="Helical" evidence="1">
    <location>
        <begin position="130"/>
        <end position="155"/>
    </location>
</feature>
<proteinExistence type="predicted"/>
<keyword evidence="3" id="KW-0614">Plasmid</keyword>
<dbReference type="BioCyc" id="JESP1508404:G14D9-13559-MONOMER"/>
<reference evidence="3 4" key="1">
    <citation type="submission" date="2014-08" db="EMBL/GenBank/DDBJ databases">
        <title>Complete genome of a marine bacteria Jeotgalibacillus malaysiensis.</title>
        <authorList>
            <person name="Yaakop A.S."/>
            <person name="Chan K.-G."/>
            <person name="Goh K.M."/>
        </authorList>
    </citation>
    <scope>NUCLEOTIDE SEQUENCE [LARGE SCALE GENOMIC DNA]</scope>
    <source>
        <strain evidence="3 4">D5</strain>
        <plasmid evidence="4">Plasmid</plasmid>
    </source>
</reference>
<geneLocation type="plasmid" evidence="4"/>
<organism evidence="3 4">
    <name type="scientific">Jeotgalibacillus malaysiensis</name>
    <dbReference type="NCBI Taxonomy" id="1508404"/>
    <lineage>
        <taxon>Bacteria</taxon>
        <taxon>Bacillati</taxon>
        <taxon>Bacillota</taxon>
        <taxon>Bacilli</taxon>
        <taxon>Bacillales</taxon>
        <taxon>Caryophanaceae</taxon>
        <taxon>Jeotgalibacillus</taxon>
    </lineage>
</organism>
<dbReference type="Proteomes" id="UP000031449">
    <property type="component" value="Plasmid unnamed"/>
</dbReference>
<sequence>MTKNMKDFVSKASLALAFGVGAIGTMGVVAPTEASATTAPAAPAASSTNKMPDVKVTTDGGVQTFGEMARTDGETGMANAWTDLIKKYRFWISGIAGIAAVSMILFFILNFMKLGASAGNPSARSQAITGLVFTGIAAAGLGGVAIIVGFFYTALA</sequence>
<name>A0A0B5AYG6_9BACL</name>
<keyword evidence="2" id="KW-0732">Signal</keyword>
<feature type="signal peptide" evidence="2">
    <location>
        <begin position="1"/>
        <end position="22"/>
    </location>
</feature>
<keyword evidence="1" id="KW-0472">Membrane</keyword>
<accession>A0A0B5AYG6</accession>
<keyword evidence="1" id="KW-1133">Transmembrane helix</keyword>